<dbReference type="HOGENOM" id="CLU_609239_0_0_10"/>
<feature type="compositionally biased region" description="Low complexity" evidence="1">
    <location>
        <begin position="261"/>
        <end position="274"/>
    </location>
</feature>
<dbReference type="STRING" id="679937.Bcop_2193"/>
<sequence length="449" mass="52482">MKKILLLLGMMIGVPFCMNAQNEMYFFSSPQKEEKTVPQKKETPKNKQESNTNPGKPTRFYVPSGSTVVINETDYDNYLIDEYNRRGQVMQNNGEEYEYIAPTRGGEWINNGYEGSASDYRDAERIIQSRDRRYSISVNSPYYFDIVYGLNSWDWNIYVDNWDAYIFPRFSNSAWSSWKFGPRSGFGFSFGWNSWDPWYPPYYTLGWNSWGHYPGSWGGWYDPWYRPYYNSYWGWNDYYYPYYGRSSRRGHYDNRRQDWGYNSNRYNNNRNTSTRVQNNRRSYDTSNRMNVNRTPAWNNNRSNVTRNNSVRPSTRPAPNNNNRGNTGYRSTDPLRSGSTTRYVINEDGTSRVVNDRSTTRVNTNNRGSSVRTNSTYTRPSSTRSNVTRSVDRRRSVESNYNNSSRSTQTRTPSFERSTPRSSSSSSFNQGGSSRSNSSGGGGRSVNRRR</sequence>
<proteinExistence type="predicted"/>
<evidence type="ECO:0000256" key="2">
    <source>
        <dbReference type="SAM" id="SignalP"/>
    </source>
</evidence>
<keyword evidence="4" id="KW-1185">Reference proteome</keyword>
<feature type="compositionally biased region" description="Polar residues" evidence="1">
    <location>
        <begin position="397"/>
        <end position="416"/>
    </location>
</feature>
<feature type="compositionally biased region" description="Basic and acidic residues" evidence="1">
    <location>
        <begin position="31"/>
        <end position="48"/>
    </location>
</feature>
<reference evidence="3 4" key="1">
    <citation type="journal article" date="2011" name="Stand. Genomic Sci.">
        <title>Non-contiguous finished genome sequence of Bacteroides coprosuis type strain (PC139).</title>
        <authorList>
            <person name="Land M."/>
            <person name="Held B."/>
            <person name="Gronow S."/>
            <person name="Abt B."/>
            <person name="Lucas S."/>
            <person name="Del Rio T.G."/>
            <person name="Nolan M."/>
            <person name="Tice H."/>
            <person name="Cheng J.F."/>
            <person name="Pitluck S."/>
            <person name="Liolios K."/>
            <person name="Pagani I."/>
            <person name="Ivanova N."/>
            <person name="Mavromatis K."/>
            <person name="Mikhailova N."/>
            <person name="Pati A."/>
            <person name="Tapia R."/>
            <person name="Han C."/>
            <person name="Goodwin L."/>
            <person name="Chen A."/>
            <person name="Palaniappan K."/>
            <person name="Hauser L."/>
            <person name="Brambilla E.M."/>
            <person name="Rohde M."/>
            <person name="Goker M."/>
            <person name="Detter J.C."/>
            <person name="Woyke T."/>
            <person name="Bristow J."/>
            <person name="Eisen J.A."/>
            <person name="Markowitz V."/>
            <person name="Hugenholtz P."/>
            <person name="Kyrpides N.C."/>
            <person name="Klenk H.P."/>
            <person name="Lapidus A."/>
        </authorList>
    </citation>
    <scope>NUCLEOTIDE SEQUENCE [LARGE SCALE GENOMIC DNA]</scope>
    <source>
        <strain evidence="3 4">DSM 18011</strain>
    </source>
</reference>
<accession>F3ZTX3</accession>
<dbReference type="Proteomes" id="UP000018439">
    <property type="component" value="Chromosome"/>
</dbReference>
<protein>
    <recommendedName>
        <fullName evidence="5">Vitellogenin II</fullName>
    </recommendedName>
</protein>
<feature type="compositionally biased region" description="Polar residues" evidence="1">
    <location>
        <begin position="316"/>
        <end position="329"/>
    </location>
</feature>
<dbReference type="OrthoDB" id="1093019at2"/>
<evidence type="ECO:0000313" key="3">
    <source>
        <dbReference type="EMBL" id="EGJ72357.1"/>
    </source>
</evidence>
<evidence type="ECO:0000313" key="4">
    <source>
        <dbReference type="Proteomes" id="UP000018439"/>
    </source>
</evidence>
<feature type="compositionally biased region" description="Polar residues" evidence="1">
    <location>
        <begin position="359"/>
        <end position="388"/>
    </location>
</feature>
<organism evidence="3 4">
    <name type="scientific">Bacteroides coprosuis DSM 18011</name>
    <dbReference type="NCBI Taxonomy" id="679937"/>
    <lineage>
        <taxon>Bacteria</taxon>
        <taxon>Pseudomonadati</taxon>
        <taxon>Bacteroidota</taxon>
        <taxon>Bacteroidia</taxon>
        <taxon>Bacteroidales</taxon>
        <taxon>Bacteroidaceae</taxon>
        <taxon>Bacteroides</taxon>
    </lineage>
</organism>
<feature type="signal peptide" evidence="2">
    <location>
        <begin position="1"/>
        <end position="20"/>
    </location>
</feature>
<feature type="compositionally biased region" description="Low complexity" evidence="1">
    <location>
        <begin position="298"/>
        <end position="311"/>
    </location>
</feature>
<feature type="compositionally biased region" description="Polar residues" evidence="1">
    <location>
        <begin position="275"/>
        <end position="297"/>
    </location>
</feature>
<keyword evidence="2" id="KW-0732">Signal</keyword>
<dbReference type="EMBL" id="CM001167">
    <property type="protein sequence ID" value="EGJ72357.1"/>
    <property type="molecule type" value="Genomic_DNA"/>
</dbReference>
<dbReference type="eggNOG" id="ENOG5031JQ3">
    <property type="taxonomic scope" value="Bacteria"/>
</dbReference>
<dbReference type="AlphaFoldDB" id="F3ZTX3"/>
<evidence type="ECO:0000256" key="1">
    <source>
        <dbReference type="SAM" id="MobiDB-lite"/>
    </source>
</evidence>
<name>F3ZTX3_9BACE</name>
<gene>
    <name evidence="3" type="ORF">Bcop_2193</name>
</gene>
<feature type="region of interest" description="Disordered" evidence="1">
    <location>
        <begin position="30"/>
        <end position="58"/>
    </location>
</feature>
<feature type="region of interest" description="Disordered" evidence="1">
    <location>
        <begin position="260"/>
        <end position="449"/>
    </location>
</feature>
<feature type="chain" id="PRO_5003308701" description="Vitellogenin II" evidence="2">
    <location>
        <begin position="21"/>
        <end position="449"/>
    </location>
</feature>
<evidence type="ECO:0008006" key="5">
    <source>
        <dbReference type="Google" id="ProtNLM"/>
    </source>
</evidence>
<feature type="compositionally biased region" description="Low complexity" evidence="1">
    <location>
        <begin position="420"/>
        <end position="437"/>
    </location>
</feature>